<dbReference type="PANTHER" id="PTHR44085:SF2">
    <property type="entry name" value="SEPIAPTERIN REDUCTASE"/>
    <property type="match status" value="1"/>
</dbReference>
<dbReference type="AlphaFoldDB" id="A0A3B4AX53"/>
<evidence type="ECO:0000256" key="5">
    <source>
        <dbReference type="SAM" id="Phobius"/>
    </source>
</evidence>
<reference evidence="6" key="2">
    <citation type="submission" date="2025-09" db="UniProtKB">
        <authorList>
            <consortium name="Ensembl"/>
        </authorList>
    </citation>
    <scope>IDENTIFICATION</scope>
</reference>
<accession>A0A3B4AX53</accession>
<comment type="subcellular location">
    <subcellularLocation>
        <location evidence="1">Cytoplasm</location>
    </subcellularLocation>
</comment>
<sequence length="259" mass="28074">IKANNDNKRTIKSSKTLGRCLCIITGASKGFGRSLVPYILQAGSVVLLVARSGLLLEELKTDLENLTVPLGLVVNCVSADLGTAEGVAKTLEARLKSSLSFLICQSILSFFIASLGAISQFCSFTDPAQVNAYISFNVSSALALTAGVLQALPQRPGRKRTVVNVSSVFAHKPLPRWVLYCTAKAARDMMFKVLAEEETDLKVLSYSPGPMDTEMQEEIFRQMGVRHELMPCQKSGAKLLNLVLDGDFPSGAHIDFFDL</sequence>
<dbReference type="STRING" id="409849.ENSPMGP00000021310"/>
<evidence type="ECO:0000313" key="7">
    <source>
        <dbReference type="Proteomes" id="UP000261520"/>
    </source>
</evidence>
<dbReference type="PRINTS" id="PR00081">
    <property type="entry name" value="GDHRDH"/>
</dbReference>
<keyword evidence="2" id="KW-0963">Cytoplasm</keyword>
<proteinExistence type="predicted"/>
<dbReference type="InterPro" id="IPR002347">
    <property type="entry name" value="SDR_fam"/>
</dbReference>
<keyword evidence="5" id="KW-0472">Membrane</keyword>
<dbReference type="GO" id="GO:0004757">
    <property type="term" value="F:sepiapterin reductase (NADP+) activity"/>
    <property type="evidence" value="ECO:0007669"/>
    <property type="project" value="TreeGrafter"/>
</dbReference>
<keyword evidence="5" id="KW-0812">Transmembrane</keyword>
<organism evidence="6 7">
    <name type="scientific">Periophthalmus magnuspinnatus</name>
    <dbReference type="NCBI Taxonomy" id="409849"/>
    <lineage>
        <taxon>Eukaryota</taxon>
        <taxon>Metazoa</taxon>
        <taxon>Chordata</taxon>
        <taxon>Craniata</taxon>
        <taxon>Vertebrata</taxon>
        <taxon>Euteleostomi</taxon>
        <taxon>Actinopterygii</taxon>
        <taxon>Neopterygii</taxon>
        <taxon>Teleostei</taxon>
        <taxon>Neoteleostei</taxon>
        <taxon>Acanthomorphata</taxon>
        <taxon>Gobiaria</taxon>
        <taxon>Gobiiformes</taxon>
        <taxon>Gobioidei</taxon>
        <taxon>Gobiidae</taxon>
        <taxon>Oxudercinae</taxon>
        <taxon>Periophthalmus</taxon>
    </lineage>
</organism>
<name>A0A3B4AX53_9GOBI</name>
<evidence type="ECO:0000256" key="1">
    <source>
        <dbReference type="ARBA" id="ARBA00004496"/>
    </source>
</evidence>
<dbReference type="Gene3D" id="3.40.50.720">
    <property type="entry name" value="NAD(P)-binding Rossmann-like Domain"/>
    <property type="match status" value="1"/>
</dbReference>
<feature type="transmembrane region" description="Helical" evidence="5">
    <location>
        <begin position="99"/>
        <end position="118"/>
    </location>
</feature>
<dbReference type="GO" id="GO:0005737">
    <property type="term" value="C:cytoplasm"/>
    <property type="evidence" value="ECO:0007669"/>
    <property type="project" value="UniProtKB-SubCell"/>
</dbReference>
<dbReference type="Proteomes" id="UP000261520">
    <property type="component" value="Unplaced"/>
</dbReference>
<evidence type="ECO:0000313" key="6">
    <source>
        <dbReference type="Ensembl" id="ENSPMGP00000021310.1"/>
    </source>
</evidence>
<dbReference type="SUPFAM" id="SSF51735">
    <property type="entry name" value="NAD(P)-binding Rossmann-fold domains"/>
    <property type="match status" value="1"/>
</dbReference>
<dbReference type="PANTHER" id="PTHR44085">
    <property type="entry name" value="SEPIAPTERIN REDUCTASE"/>
    <property type="match status" value="1"/>
</dbReference>
<dbReference type="Pfam" id="PF00106">
    <property type="entry name" value="adh_short"/>
    <property type="match status" value="1"/>
</dbReference>
<evidence type="ECO:0000256" key="2">
    <source>
        <dbReference type="ARBA" id="ARBA00022490"/>
    </source>
</evidence>
<dbReference type="InterPro" id="IPR051721">
    <property type="entry name" value="Biopterin_syn/organic_redct"/>
</dbReference>
<dbReference type="InterPro" id="IPR036291">
    <property type="entry name" value="NAD(P)-bd_dom_sf"/>
</dbReference>
<protein>
    <submittedName>
        <fullName evidence="6">Uncharacterized protein</fullName>
    </submittedName>
</protein>
<keyword evidence="4" id="KW-0560">Oxidoreductase</keyword>
<keyword evidence="3" id="KW-0521">NADP</keyword>
<dbReference type="GO" id="GO:0006729">
    <property type="term" value="P:tetrahydrobiopterin biosynthetic process"/>
    <property type="evidence" value="ECO:0007669"/>
    <property type="project" value="TreeGrafter"/>
</dbReference>
<dbReference type="Ensembl" id="ENSPMGT00000022705.1">
    <property type="protein sequence ID" value="ENSPMGP00000021310.1"/>
    <property type="gene ID" value="ENSPMGG00000017254.1"/>
</dbReference>
<evidence type="ECO:0000256" key="4">
    <source>
        <dbReference type="ARBA" id="ARBA00023002"/>
    </source>
</evidence>
<evidence type="ECO:0000256" key="3">
    <source>
        <dbReference type="ARBA" id="ARBA00022857"/>
    </source>
</evidence>
<reference evidence="6" key="1">
    <citation type="submission" date="2025-08" db="UniProtKB">
        <authorList>
            <consortium name="Ensembl"/>
        </authorList>
    </citation>
    <scope>IDENTIFICATION</scope>
</reference>
<keyword evidence="7" id="KW-1185">Reference proteome</keyword>
<keyword evidence="5" id="KW-1133">Transmembrane helix</keyword>
<feature type="transmembrane region" description="Helical" evidence="5">
    <location>
        <begin position="130"/>
        <end position="152"/>
    </location>
</feature>